<evidence type="ECO:0000313" key="2">
    <source>
        <dbReference type="Proteomes" id="UP000183047"/>
    </source>
</evidence>
<proteinExistence type="predicted"/>
<accession>A0A1G5DC94</accession>
<gene>
    <name evidence="1" type="ORF">SAMN02910451_01445</name>
</gene>
<reference evidence="2" key="1">
    <citation type="submission" date="2016-10" db="EMBL/GenBank/DDBJ databases">
        <authorList>
            <person name="Varghese N."/>
            <person name="Submissions S."/>
        </authorList>
    </citation>
    <scope>NUCLEOTIDE SEQUENCE [LARGE SCALE GENOMIC DNA]</scope>
    <source>
        <strain evidence="2">XBD2006</strain>
    </source>
</reference>
<dbReference type="OrthoDB" id="9801429at2"/>
<sequence length="197" mass="23061">MSKYDQIRDIIKNNNGYLFISDGENAGISRTYLLQYVRDNNLEHVSKGVYVTEDTWPDMLYVIQRSNPKIIFNDETALFLNRLMEREYTEINVSVPSGHNGSRLRERGVVVHQEKDGIYGLGVCELETNYRNKVKAYNTERCICDLIRNRSTYEVQTFQTAIKSYMKKKNKDLSLMLSYAEKLKVKEEVMKYVEVLT</sequence>
<protein>
    <submittedName>
        <fullName evidence="1">Transcriptional regulator, AbiEi antitoxin, Type IV TA system</fullName>
    </submittedName>
</protein>
<organism evidence="1 2">
    <name type="scientific">Butyrivibrio hungatei</name>
    <dbReference type="NCBI Taxonomy" id="185008"/>
    <lineage>
        <taxon>Bacteria</taxon>
        <taxon>Bacillati</taxon>
        <taxon>Bacillota</taxon>
        <taxon>Clostridia</taxon>
        <taxon>Lachnospirales</taxon>
        <taxon>Lachnospiraceae</taxon>
        <taxon>Butyrivibrio</taxon>
    </lineage>
</organism>
<dbReference type="Proteomes" id="UP000183047">
    <property type="component" value="Unassembled WGS sequence"/>
</dbReference>
<evidence type="ECO:0000313" key="1">
    <source>
        <dbReference type="EMBL" id="SCY12234.1"/>
    </source>
</evidence>
<keyword evidence="2" id="KW-1185">Reference proteome</keyword>
<dbReference type="RefSeq" id="WP_074462094.1">
    <property type="nucleotide sequence ID" value="NZ_FMUR01000008.1"/>
</dbReference>
<dbReference type="EMBL" id="FMUR01000008">
    <property type="protein sequence ID" value="SCY12234.1"/>
    <property type="molecule type" value="Genomic_DNA"/>
</dbReference>
<dbReference type="AlphaFoldDB" id="A0A1G5DC94"/>
<name>A0A1G5DC94_9FIRM</name>